<dbReference type="EMBL" id="MK973080">
    <property type="protein sequence ID" value="QDF13545.1"/>
    <property type="molecule type" value="Genomic_DNA"/>
</dbReference>
<dbReference type="SUPFAM" id="SSF46785">
    <property type="entry name" value="Winged helix' DNA-binding domain"/>
    <property type="match status" value="2"/>
</dbReference>
<accession>A0A4Y6E596</accession>
<dbReference type="Gene3D" id="1.10.10.10">
    <property type="entry name" value="Winged helix-like DNA-binding domain superfamily/Winged helix DNA-binding domain"/>
    <property type="match status" value="2"/>
</dbReference>
<evidence type="ECO:0000259" key="2">
    <source>
        <dbReference type="Pfam" id="PF01051"/>
    </source>
</evidence>
<geneLocation type="plasmid" evidence="4">
    <name>PJD4</name>
</geneLocation>
<proteinExistence type="inferred from homology"/>
<organism evidence="4">
    <name type="scientific">Neisseria gonorrhoeae</name>
    <dbReference type="NCBI Taxonomy" id="485"/>
    <lineage>
        <taxon>Bacteria</taxon>
        <taxon>Pseudomonadati</taxon>
        <taxon>Pseudomonadota</taxon>
        <taxon>Betaproteobacteria</taxon>
        <taxon>Neisseriales</taxon>
        <taxon>Neisseriaceae</taxon>
        <taxon>Neisseria</taxon>
    </lineage>
</organism>
<protein>
    <submittedName>
        <fullName evidence="4">Replication initiation protein</fullName>
    </submittedName>
</protein>
<dbReference type="InterPro" id="IPR036390">
    <property type="entry name" value="WH_DNA-bd_sf"/>
</dbReference>
<dbReference type="AlphaFoldDB" id="A0A4Y6E596"/>
<comment type="similarity">
    <text evidence="1">Belongs to the initiator RepB protein family.</text>
</comment>
<dbReference type="Pfam" id="PF21205">
    <property type="entry name" value="Rep3_C"/>
    <property type="match status" value="1"/>
</dbReference>
<dbReference type="Pfam" id="PF01051">
    <property type="entry name" value="Rep3_N"/>
    <property type="match status" value="1"/>
</dbReference>
<evidence type="ECO:0000313" key="4">
    <source>
        <dbReference type="EMBL" id="QDF13545.1"/>
    </source>
</evidence>
<evidence type="ECO:0000256" key="1">
    <source>
        <dbReference type="ARBA" id="ARBA00038283"/>
    </source>
</evidence>
<feature type="domain" description="Initiator Rep protein WH1" evidence="2">
    <location>
        <begin position="22"/>
        <end position="165"/>
    </location>
</feature>
<name>A0A4Y6E596_NEIGO</name>
<dbReference type="GO" id="GO:0006270">
    <property type="term" value="P:DNA replication initiation"/>
    <property type="evidence" value="ECO:0007669"/>
    <property type="project" value="InterPro"/>
</dbReference>
<keyword evidence="4" id="KW-0614">Plasmid</keyword>
<evidence type="ECO:0000313" key="3">
    <source>
        <dbReference type="EMBL" id="QDF13535.1"/>
    </source>
</evidence>
<dbReference type="GO" id="GO:0003887">
    <property type="term" value="F:DNA-directed DNA polymerase activity"/>
    <property type="evidence" value="ECO:0007669"/>
    <property type="project" value="InterPro"/>
</dbReference>
<sequence length="342" mass="39836">MVIMGQSLFYVHLDDMTNDLTVHKANNFVQASYSMTLDEMRILALTLGVFNPKNPSKRGFDFTVADFCKSFPDVNPDIAYTQVRNAVLKISKRWVTLVDNEHELTEVALIHKRSYFKKEGRFYIEFHDELIPYISELHDNYTKYKLINIGALGSTHAIRLYELCSQYRDTGWRQTSVEDIKSWLSISDKYPLFKDFKKRVLTPSINEINDKSDLLVDVEPIKRGRTIVALKFTIKSKKSAVKIEQKRPAFPHKNKYGKFVKLDTQNPKMSNAEYGNYARDCLKILEDFYSDLADVTTEDLRHYWVFLTSNASFRSKLGKRSDFLNELQNRGYKIVNCELVKV</sequence>
<gene>
    <name evidence="4" type="primary">repB</name>
</gene>
<dbReference type="InterPro" id="IPR036388">
    <property type="entry name" value="WH-like_DNA-bd_sf"/>
</dbReference>
<dbReference type="EMBL" id="MK973078">
    <property type="protein sequence ID" value="QDF13535.1"/>
    <property type="molecule type" value="Genomic_DNA"/>
</dbReference>
<dbReference type="InterPro" id="IPR000525">
    <property type="entry name" value="Initiator_Rep_WH1"/>
</dbReference>
<reference evidence="4" key="1">
    <citation type="journal article" date="2019" name="Int. J. Antimicrob. Agents">
        <title>High prevalence of TEM-135 expression from the Asian plasmid in penicillinase-producing Neisseria gonorrhoeae from Hangzhou, China.</title>
        <authorList>
            <person name="Yan J."/>
            <person name="Zhang J."/>
            <person name="van der Veen S."/>
        </authorList>
    </citation>
    <scope>NUCLEOTIDE SEQUENCE</scope>
    <source>
        <strain evidence="4">Asian-TEM1-MIC512</strain>
        <strain evidence="3">Asian-TEM1-MIC64</strain>
        <plasmid evidence="4">PJD4</plasmid>
    </source>
</reference>